<comment type="caution">
    <text evidence="7">The sequence shown here is derived from an EMBL/GenBank/DDBJ whole genome shotgun (WGS) entry which is preliminary data.</text>
</comment>
<dbReference type="PANTHER" id="PTHR47178">
    <property type="entry name" value="MONOOXYGENASE, FAD-BINDING"/>
    <property type="match status" value="1"/>
</dbReference>
<dbReference type="Pfam" id="PF01494">
    <property type="entry name" value="FAD_binding_3"/>
    <property type="match status" value="1"/>
</dbReference>
<keyword evidence="2" id="KW-0285">Flavoprotein</keyword>
<comment type="cofactor">
    <cofactor evidence="1">
        <name>FAD</name>
        <dbReference type="ChEBI" id="CHEBI:57692"/>
    </cofactor>
</comment>
<dbReference type="InterPro" id="IPR002938">
    <property type="entry name" value="FAD-bd"/>
</dbReference>
<name>A0A8H6R8N7_9PEZI</name>
<organism evidence="7 8">
    <name type="scientific">Pseudocercospora fuligena</name>
    <dbReference type="NCBI Taxonomy" id="685502"/>
    <lineage>
        <taxon>Eukaryota</taxon>
        <taxon>Fungi</taxon>
        <taxon>Dikarya</taxon>
        <taxon>Ascomycota</taxon>
        <taxon>Pezizomycotina</taxon>
        <taxon>Dothideomycetes</taxon>
        <taxon>Dothideomycetidae</taxon>
        <taxon>Mycosphaerellales</taxon>
        <taxon>Mycosphaerellaceae</taxon>
        <taxon>Pseudocercospora</taxon>
    </lineage>
</organism>
<gene>
    <name evidence="7" type="ORF">HII31_12106</name>
</gene>
<dbReference type="PANTHER" id="PTHR47178:SF2">
    <property type="entry name" value="FAD-BINDING DOMAIN-CONTAINING PROTEIN"/>
    <property type="match status" value="1"/>
</dbReference>
<dbReference type="OrthoDB" id="47494at2759"/>
<keyword evidence="3" id="KW-0274">FAD</keyword>
<dbReference type="InterPro" id="IPR036188">
    <property type="entry name" value="FAD/NAD-bd_sf"/>
</dbReference>
<evidence type="ECO:0000256" key="2">
    <source>
        <dbReference type="ARBA" id="ARBA00022630"/>
    </source>
</evidence>
<dbReference type="SUPFAM" id="SSF51905">
    <property type="entry name" value="FAD/NAD(P)-binding domain"/>
    <property type="match status" value="1"/>
</dbReference>
<proteinExistence type="predicted"/>
<evidence type="ECO:0000256" key="3">
    <source>
        <dbReference type="ARBA" id="ARBA00022827"/>
    </source>
</evidence>
<evidence type="ECO:0000256" key="1">
    <source>
        <dbReference type="ARBA" id="ARBA00001974"/>
    </source>
</evidence>
<dbReference type="Proteomes" id="UP000660729">
    <property type="component" value="Unassembled WGS sequence"/>
</dbReference>
<protein>
    <submittedName>
        <fullName evidence="7">FAD-dependent monooxygenase phnB</fullName>
    </submittedName>
</protein>
<reference evidence="7" key="1">
    <citation type="submission" date="2020-04" db="EMBL/GenBank/DDBJ databases">
        <title>Draft genome resource of the tomato pathogen Pseudocercospora fuligena.</title>
        <authorList>
            <person name="Zaccaron A."/>
        </authorList>
    </citation>
    <scope>NUCLEOTIDE SEQUENCE</scope>
    <source>
        <strain evidence="7">PF001</strain>
    </source>
</reference>
<keyword evidence="5 7" id="KW-0503">Monooxygenase</keyword>
<dbReference type="GO" id="GO:0004497">
    <property type="term" value="F:monooxygenase activity"/>
    <property type="evidence" value="ECO:0007669"/>
    <property type="project" value="UniProtKB-KW"/>
</dbReference>
<keyword evidence="8" id="KW-1185">Reference proteome</keyword>
<sequence>MTESSNPTAGLHVVIIGAGVSGLLLAQGLKKNGISFTIYESEESLSHYRPREWGMSIQWALPMLSALLPDKLHERLQTASVDPHYNFPESGNAMPVYNAETGELVKSIPLVKMLRVSRRKMRALCAEGIDVQYGKALKSLARPNKSSISVQFADGTSVSGSLVVGADGATSVVRSEAFAGGPAGQASQVPYSGVNMHVCYHDAATARSLRESLSPIMAIGAHPRGYWLWLSVQDVPDPASPENWVFQLQWTWRDGAETAPLAELNLAKLKAEAAEVFSEPFKSAWTNIPDGTPVPKNRISIWAPKGIAQELWNGRVALVGDAAHAMSFHRGQGLNHGIADAVKLTEALTSVSDQDGLRAAVGDYETEMIARAGEEVRVSKLNTEMMHDWARLKESPFMQRGGDKNQ</sequence>
<evidence type="ECO:0000256" key="5">
    <source>
        <dbReference type="ARBA" id="ARBA00023033"/>
    </source>
</evidence>
<dbReference type="GO" id="GO:0071949">
    <property type="term" value="F:FAD binding"/>
    <property type="evidence" value="ECO:0007669"/>
    <property type="project" value="InterPro"/>
</dbReference>
<dbReference type="Gene3D" id="3.50.50.60">
    <property type="entry name" value="FAD/NAD(P)-binding domain"/>
    <property type="match status" value="1"/>
</dbReference>
<evidence type="ECO:0000313" key="8">
    <source>
        <dbReference type="Proteomes" id="UP000660729"/>
    </source>
</evidence>
<dbReference type="PRINTS" id="PR00420">
    <property type="entry name" value="RNGMNOXGNASE"/>
</dbReference>
<evidence type="ECO:0000313" key="7">
    <source>
        <dbReference type="EMBL" id="KAF7186548.1"/>
    </source>
</evidence>
<feature type="domain" description="FAD-binding" evidence="6">
    <location>
        <begin position="12"/>
        <end position="373"/>
    </location>
</feature>
<dbReference type="AlphaFoldDB" id="A0A8H6R8N7"/>
<dbReference type="EMBL" id="JABCIY010000251">
    <property type="protein sequence ID" value="KAF7186548.1"/>
    <property type="molecule type" value="Genomic_DNA"/>
</dbReference>
<evidence type="ECO:0000259" key="6">
    <source>
        <dbReference type="Pfam" id="PF01494"/>
    </source>
</evidence>
<evidence type="ECO:0000256" key="4">
    <source>
        <dbReference type="ARBA" id="ARBA00023002"/>
    </source>
</evidence>
<keyword evidence="4" id="KW-0560">Oxidoreductase</keyword>
<accession>A0A8H6R8N7</accession>